<protein>
    <recommendedName>
        <fullName evidence="2">Coenzyme Q-binding protein COQ10 START domain-containing protein</fullName>
    </recommendedName>
</protein>
<dbReference type="InterPro" id="IPR023393">
    <property type="entry name" value="START-like_dom_sf"/>
</dbReference>
<evidence type="ECO:0000313" key="1">
    <source>
        <dbReference type="EMBL" id="MPM51725.1"/>
    </source>
</evidence>
<dbReference type="SUPFAM" id="SSF55961">
    <property type="entry name" value="Bet v1-like"/>
    <property type="match status" value="1"/>
</dbReference>
<comment type="caution">
    <text evidence="1">The sequence shown here is derived from an EMBL/GenBank/DDBJ whole genome shotgun (WGS) entry which is preliminary data.</text>
</comment>
<accession>A0A645AEU4</accession>
<proteinExistence type="predicted"/>
<dbReference type="Pfam" id="PF10604">
    <property type="entry name" value="Polyketide_cyc2"/>
    <property type="match status" value="1"/>
</dbReference>
<dbReference type="InterPro" id="IPR019587">
    <property type="entry name" value="Polyketide_cyclase/dehydratase"/>
</dbReference>
<gene>
    <name evidence="1" type="ORF">SDC9_98476</name>
</gene>
<dbReference type="AlphaFoldDB" id="A0A645AEU4"/>
<name>A0A645AEU4_9ZZZZ</name>
<sequence length="132" mass="15319">MKKSTIKAVFNSDIKRVWDTVTDNKNFAWRSDLSKIEVSDEGSKFYEYTNDGYKTEFVITLKKSFERYEFDMNNKNMNGHWTGVFIKNGNGTKIVFTEEVTVKNPIMNLFVGSFLKKQQSTYIADLKKALGE</sequence>
<evidence type="ECO:0008006" key="2">
    <source>
        <dbReference type="Google" id="ProtNLM"/>
    </source>
</evidence>
<dbReference type="Gene3D" id="3.30.530.20">
    <property type="match status" value="1"/>
</dbReference>
<reference evidence="1" key="1">
    <citation type="submission" date="2019-08" db="EMBL/GenBank/DDBJ databases">
        <authorList>
            <person name="Kucharzyk K."/>
            <person name="Murdoch R.W."/>
            <person name="Higgins S."/>
            <person name="Loffler F."/>
        </authorList>
    </citation>
    <scope>NUCLEOTIDE SEQUENCE</scope>
</reference>
<organism evidence="1">
    <name type="scientific">bioreactor metagenome</name>
    <dbReference type="NCBI Taxonomy" id="1076179"/>
    <lineage>
        <taxon>unclassified sequences</taxon>
        <taxon>metagenomes</taxon>
        <taxon>ecological metagenomes</taxon>
    </lineage>
</organism>
<dbReference type="EMBL" id="VSSQ01013543">
    <property type="protein sequence ID" value="MPM51725.1"/>
    <property type="molecule type" value="Genomic_DNA"/>
</dbReference>